<accession>A0A0D2MP61</accession>
<evidence type="ECO:0000313" key="3">
    <source>
        <dbReference type="Proteomes" id="UP000054498"/>
    </source>
</evidence>
<proteinExistence type="predicted"/>
<dbReference type="GeneID" id="25738522"/>
<dbReference type="RefSeq" id="XP_013901331.1">
    <property type="nucleotide sequence ID" value="XM_014045877.1"/>
</dbReference>
<dbReference type="Proteomes" id="UP000054498">
    <property type="component" value="Unassembled WGS sequence"/>
</dbReference>
<evidence type="ECO:0000313" key="2">
    <source>
        <dbReference type="EMBL" id="KIZ02312.1"/>
    </source>
</evidence>
<reference evidence="2 3" key="1">
    <citation type="journal article" date="2013" name="BMC Genomics">
        <title>Reconstruction of the lipid metabolism for the microalga Monoraphidium neglectum from its genome sequence reveals characteristics suitable for biofuel production.</title>
        <authorList>
            <person name="Bogen C."/>
            <person name="Al-Dilaimi A."/>
            <person name="Albersmeier A."/>
            <person name="Wichmann J."/>
            <person name="Grundmann M."/>
            <person name="Rupp O."/>
            <person name="Lauersen K.J."/>
            <person name="Blifernez-Klassen O."/>
            <person name="Kalinowski J."/>
            <person name="Goesmann A."/>
            <person name="Mussgnug J.H."/>
            <person name="Kruse O."/>
        </authorList>
    </citation>
    <scope>NUCLEOTIDE SEQUENCE [LARGE SCALE GENOMIC DNA]</scope>
    <source>
        <strain evidence="2 3">SAG 48.87</strain>
    </source>
</reference>
<evidence type="ECO:0000256" key="1">
    <source>
        <dbReference type="SAM" id="MobiDB-lite"/>
    </source>
</evidence>
<dbReference type="AlphaFoldDB" id="A0A0D2MP61"/>
<evidence type="ECO:0008006" key="4">
    <source>
        <dbReference type="Google" id="ProtNLM"/>
    </source>
</evidence>
<dbReference type="KEGG" id="mng:MNEG_5645"/>
<dbReference type="OrthoDB" id="10439691at2759"/>
<gene>
    <name evidence="2" type="ORF">MNEG_5645</name>
</gene>
<dbReference type="EMBL" id="KK101076">
    <property type="protein sequence ID" value="KIZ02312.1"/>
    <property type="molecule type" value="Genomic_DNA"/>
</dbReference>
<sequence>MAESHADAPPAADASTSGRVSQRDLPLKPGYYNKRDDTVPCGALNVKLLRCYKDASAFSYGPCKPEYEEFWECMRHHRPPHKEVKEGAFMDYVKSEGWPWLTSQARQLKETVLGGGSAGASGGGGGAERA</sequence>
<feature type="region of interest" description="Disordered" evidence="1">
    <location>
        <begin position="1"/>
        <end position="31"/>
    </location>
</feature>
<name>A0A0D2MP61_9CHLO</name>
<keyword evidence="3" id="KW-1185">Reference proteome</keyword>
<organism evidence="2 3">
    <name type="scientific">Monoraphidium neglectum</name>
    <dbReference type="NCBI Taxonomy" id="145388"/>
    <lineage>
        <taxon>Eukaryota</taxon>
        <taxon>Viridiplantae</taxon>
        <taxon>Chlorophyta</taxon>
        <taxon>core chlorophytes</taxon>
        <taxon>Chlorophyceae</taxon>
        <taxon>CS clade</taxon>
        <taxon>Sphaeropleales</taxon>
        <taxon>Selenastraceae</taxon>
        <taxon>Monoraphidium</taxon>
    </lineage>
</organism>
<protein>
    <recommendedName>
        <fullName evidence="4">CHCH domain-containing protein</fullName>
    </recommendedName>
</protein>